<evidence type="ECO:0000313" key="1">
    <source>
        <dbReference type="EMBL" id="OQP76749.1"/>
    </source>
</evidence>
<dbReference type="STRING" id="1437877.GCA_001564415_04003"/>
<comment type="caution">
    <text evidence="1">The sequence shown here is derived from an EMBL/GenBank/DDBJ whole genome shotgun (WGS) entry which is preliminary data.</text>
</comment>
<dbReference type="Gene3D" id="1.20.910.10">
    <property type="entry name" value="Heme oxygenase-like"/>
    <property type="match status" value="1"/>
</dbReference>
<proteinExistence type="predicted"/>
<reference evidence="1 2" key="1">
    <citation type="journal article" date="2016" name="Plant Pathol.">
        <title>Genetic characterization of strains named as Xanthomonas axonopodis pv. dieffenbachiae leads to a taxonomic revision of the X. axonopodis species complex.</title>
        <authorList>
            <person name="Constantin E.C."/>
            <person name="Cleenwerck I."/>
            <person name="Maes M."/>
            <person name="Baeyen S."/>
            <person name="Van Malderghem C."/>
            <person name="De Vos P."/>
            <person name="Cottyn B."/>
        </authorList>
    </citation>
    <scope>NUCLEOTIDE SEQUENCE [LARGE SCALE GENOMIC DNA]</scope>
    <source>
        <strain evidence="1 2">LMG 25940</strain>
    </source>
</reference>
<dbReference type="EMBL" id="JPYI02000083">
    <property type="protein sequence ID" value="OQP76749.1"/>
    <property type="molecule type" value="Genomic_DNA"/>
</dbReference>
<dbReference type="Proteomes" id="UP000050546">
    <property type="component" value="Unassembled WGS sequence"/>
</dbReference>
<dbReference type="RefSeq" id="WP_057678806.1">
    <property type="nucleotide sequence ID" value="NZ_CP041380.1"/>
</dbReference>
<organism evidence="1 2">
    <name type="scientific">Xanthomonas phaseoli pv. dieffenbachiae</name>
    <dbReference type="NCBI Taxonomy" id="92828"/>
    <lineage>
        <taxon>Bacteria</taxon>
        <taxon>Pseudomonadati</taxon>
        <taxon>Pseudomonadota</taxon>
        <taxon>Gammaproteobacteria</taxon>
        <taxon>Lysobacterales</taxon>
        <taxon>Lysobacteraceae</taxon>
        <taxon>Xanthomonas</taxon>
    </lineage>
</organism>
<dbReference type="InterPro" id="IPR016084">
    <property type="entry name" value="Haem_Oase-like_multi-hlx"/>
</dbReference>
<dbReference type="SUPFAM" id="SSF48613">
    <property type="entry name" value="Heme oxygenase-like"/>
    <property type="match status" value="1"/>
</dbReference>
<evidence type="ECO:0000313" key="2">
    <source>
        <dbReference type="Proteomes" id="UP000050546"/>
    </source>
</evidence>
<dbReference type="Pfam" id="PF14518">
    <property type="entry name" value="Haem_oxygenas_2"/>
    <property type="match status" value="1"/>
</dbReference>
<accession>A0A1V9H1G9</accession>
<dbReference type="AlphaFoldDB" id="A0A1V9H1G9"/>
<reference evidence="2" key="2">
    <citation type="journal article" date="2017" name="Plant Pathol.">
        <title>Pathogenicity and virulence gene content of Xanthomonas strains infecting Araceae, formerly known as Xanthomonas axonopodis pv. dieffenbachiae.</title>
        <authorList>
            <person name="Constantin E.C."/>
            <person name="Haegeman A."/>
            <person name="Van Vaerenbergh J."/>
            <person name="Baeyen S."/>
            <person name="Van Malderghem C."/>
            <person name="Maes M."/>
            <person name="Cottyn B."/>
        </authorList>
    </citation>
    <scope>NUCLEOTIDE SEQUENCE [LARGE SCALE GENOMIC DNA]</scope>
    <source>
        <strain evidence="2">LMG 25940</strain>
    </source>
</reference>
<keyword evidence="1" id="KW-0436">Ligase</keyword>
<dbReference type="GeneID" id="93992473"/>
<name>A0A1V9H1G9_9XANT</name>
<protein>
    <submittedName>
        <fullName evidence="1">Long-chain fatty acid--CoA ligase</fullName>
    </submittedName>
</protein>
<gene>
    <name evidence="1" type="ORF">IM53_015590</name>
</gene>
<dbReference type="GO" id="GO:0016874">
    <property type="term" value="F:ligase activity"/>
    <property type="evidence" value="ECO:0007669"/>
    <property type="project" value="UniProtKB-KW"/>
</dbReference>
<sequence length="224" mass="24794">MTFYASLLAQTQAERERMTQVPIIQAALAGNIARADYVAFLGQAYHHVRHTVPLLMACGARLPARLEWLREAIGEYIEEEMGHQEWILDDLVACGQAREATVLAGPSLATELLVSYAYDTIQRGNPVGFFGMVLVLEGTSVALATRAANSIAQSLELPRNAFSYLLSHGDLDIEHAGFFEKLMNRLEDPLDQQAVVHAAKRFYVLYGDLFRTLRSDGVRLAEAA</sequence>